<evidence type="ECO:0000313" key="3">
    <source>
        <dbReference type="Proteomes" id="UP000319671"/>
    </source>
</evidence>
<comment type="caution">
    <text evidence="2">The sequence shown here is derived from an EMBL/GenBank/DDBJ whole genome shotgun (WGS) entry which is preliminary data.</text>
</comment>
<dbReference type="PANTHER" id="PTHR11328:SF24">
    <property type="entry name" value="MAJOR FACILITATOR SUPERFAMILY (MFS) PROFILE DOMAIN-CONTAINING PROTEIN"/>
    <property type="match status" value="1"/>
</dbReference>
<dbReference type="InterPro" id="IPR036259">
    <property type="entry name" value="MFS_trans_sf"/>
</dbReference>
<dbReference type="EMBL" id="VIVN01000001">
    <property type="protein sequence ID" value="TWE09125.1"/>
    <property type="molecule type" value="Genomic_DNA"/>
</dbReference>
<dbReference type="GO" id="GO:0008643">
    <property type="term" value="P:carbohydrate transport"/>
    <property type="evidence" value="ECO:0007669"/>
    <property type="project" value="InterPro"/>
</dbReference>
<dbReference type="Pfam" id="PF13347">
    <property type="entry name" value="MFS_2"/>
    <property type="match status" value="1"/>
</dbReference>
<evidence type="ECO:0000256" key="1">
    <source>
        <dbReference type="SAM" id="Phobius"/>
    </source>
</evidence>
<feature type="transmembrane region" description="Helical" evidence="1">
    <location>
        <begin position="309"/>
        <end position="329"/>
    </location>
</feature>
<dbReference type="GO" id="GO:0005886">
    <property type="term" value="C:plasma membrane"/>
    <property type="evidence" value="ECO:0007669"/>
    <property type="project" value="TreeGrafter"/>
</dbReference>
<feature type="transmembrane region" description="Helical" evidence="1">
    <location>
        <begin position="281"/>
        <end position="302"/>
    </location>
</feature>
<organism evidence="2 3">
    <name type="scientific">Neobacillus bataviensis</name>
    <dbReference type="NCBI Taxonomy" id="220685"/>
    <lineage>
        <taxon>Bacteria</taxon>
        <taxon>Bacillati</taxon>
        <taxon>Bacillota</taxon>
        <taxon>Bacilli</taxon>
        <taxon>Bacillales</taxon>
        <taxon>Bacillaceae</taxon>
        <taxon>Neobacillus</taxon>
    </lineage>
</organism>
<feature type="transmembrane region" description="Helical" evidence="1">
    <location>
        <begin position="376"/>
        <end position="401"/>
    </location>
</feature>
<dbReference type="NCBIfam" id="TIGR00792">
    <property type="entry name" value="gph"/>
    <property type="match status" value="1"/>
</dbReference>
<dbReference type="RefSeq" id="WP_144562723.1">
    <property type="nucleotide sequence ID" value="NZ_VIVN01000001.1"/>
</dbReference>
<keyword evidence="3" id="KW-1185">Reference proteome</keyword>
<feature type="transmembrane region" description="Helical" evidence="1">
    <location>
        <begin position="54"/>
        <end position="75"/>
    </location>
</feature>
<dbReference type="AlphaFoldDB" id="A0A561E0F8"/>
<dbReference type="CDD" id="cd17332">
    <property type="entry name" value="MFS_MelB_like"/>
    <property type="match status" value="1"/>
</dbReference>
<keyword evidence="1" id="KW-1133">Transmembrane helix</keyword>
<reference evidence="2 3" key="1">
    <citation type="submission" date="2019-06" db="EMBL/GenBank/DDBJ databases">
        <title>Sorghum-associated microbial communities from plants grown in Nebraska, USA.</title>
        <authorList>
            <person name="Schachtman D."/>
        </authorList>
    </citation>
    <scope>NUCLEOTIDE SEQUENCE [LARGE SCALE GENOMIC DNA]</scope>
    <source>
        <strain evidence="2 3">2482</strain>
    </source>
</reference>
<protein>
    <submittedName>
        <fullName evidence="2">Sugar (Glycoside-pentoside-hexuronide) transporter</fullName>
    </submittedName>
</protein>
<feature type="transmembrane region" description="Helical" evidence="1">
    <location>
        <begin position="167"/>
        <end position="190"/>
    </location>
</feature>
<proteinExistence type="predicted"/>
<feature type="transmembrane region" description="Helical" evidence="1">
    <location>
        <begin position="96"/>
        <end position="114"/>
    </location>
</feature>
<feature type="transmembrane region" description="Helical" evidence="1">
    <location>
        <begin position="196"/>
        <end position="217"/>
    </location>
</feature>
<accession>A0A561E0F8</accession>
<dbReference type="Gene3D" id="1.20.1250.20">
    <property type="entry name" value="MFS general substrate transporter like domains"/>
    <property type="match status" value="2"/>
</dbReference>
<feature type="transmembrane region" description="Helical" evidence="1">
    <location>
        <begin position="421"/>
        <end position="442"/>
    </location>
</feature>
<dbReference type="InterPro" id="IPR039672">
    <property type="entry name" value="MFS_2"/>
</dbReference>
<dbReference type="GO" id="GO:0015293">
    <property type="term" value="F:symporter activity"/>
    <property type="evidence" value="ECO:0007669"/>
    <property type="project" value="InterPro"/>
</dbReference>
<dbReference type="SUPFAM" id="SSF103473">
    <property type="entry name" value="MFS general substrate transporter"/>
    <property type="match status" value="1"/>
</dbReference>
<dbReference type="Proteomes" id="UP000319671">
    <property type="component" value="Unassembled WGS sequence"/>
</dbReference>
<dbReference type="PANTHER" id="PTHR11328">
    <property type="entry name" value="MAJOR FACILITATOR SUPERFAMILY DOMAIN-CONTAINING PROTEIN"/>
    <property type="match status" value="1"/>
</dbReference>
<gene>
    <name evidence="2" type="ORF">FB550_1011157</name>
</gene>
<sequence>MALREQDLKNLNNASSSNQKMSLLEKVSYGLGDTGSNLIYTVITTYLTFYFTDVYGLGAAAVGTLMLVARFVDMIDSPIFGVLIDKTNTRWGKSRPWILWSSVPFTIVAILLFMGPDLSASGKLAYAYFFYIAANVLYAAVNNPLTTMLPSMSSDVQERTVANVFRMFGGQVGGLIVNLSLLPLVAYFGAGNQQKGFFYAMTLFSVIGLILFFVTFFNTKERVQDVSGGESLPIKESLKAIKGNRPWIAVLLLGIVFFMLYIMKVSAGIYYLTYNINKPEIISTVNTLSMCSLVGILAVPFLSKKFSKVLLINTGIAINIVGQLIILMAGANVSMIIAGTIIGSIGMGLPAGLLFTLMADTVDYGEWKSGVRAQGIIVSAAGIGIKFGSGLGGAIPAWLLAAGGYVANQKQTATALHMITLNYIWLPIIFSILSILIMAFLYKWEKPHHEIVAELEARRAQR</sequence>
<feature type="transmembrane region" description="Helical" evidence="1">
    <location>
        <begin position="335"/>
        <end position="355"/>
    </location>
</feature>
<dbReference type="InterPro" id="IPR001927">
    <property type="entry name" value="Na/Gal_symport"/>
</dbReference>
<keyword evidence="1" id="KW-0472">Membrane</keyword>
<keyword evidence="1" id="KW-0812">Transmembrane</keyword>
<feature type="transmembrane region" description="Helical" evidence="1">
    <location>
        <begin position="126"/>
        <end position="146"/>
    </location>
</feature>
<evidence type="ECO:0000313" key="2">
    <source>
        <dbReference type="EMBL" id="TWE09125.1"/>
    </source>
</evidence>
<feature type="transmembrane region" description="Helical" evidence="1">
    <location>
        <begin position="247"/>
        <end position="269"/>
    </location>
</feature>
<name>A0A561E0F8_9BACI</name>
<dbReference type="GO" id="GO:0006814">
    <property type="term" value="P:sodium ion transport"/>
    <property type="evidence" value="ECO:0007669"/>
    <property type="project" value="InterPro"/>
</dbReference>